<name>A0A9P3LLB2_9APHY</name>
<proteinExistence type="predicted"/>
<comment type="caution">
    <text evidence="2">The sequence shown here is derived from an EMBL/GenBank/DDBJ whole genome shotgun (WGS) entry which is preliminary data.</text>
</comment>
<dbReference type="Proteomes" id="UP000703269">
    <property type="component" value="Unassembled WGS sequence"/>
</dbReference>
<protein>
    <recommendedName>
        <fullName evidence="1">DUF6533 domain-containing protein</fullName>
    </recommendedName>
</protein>
<dbReference type="EMBL" id="BPQB01000104">
    <property type="protein sequence ID" value="GJE99220.1"/>
    <property type="molecule type" value="Genomic_DNA"/>
</dbReference>
<gene>
    <name evidence="2" type="ORF">PsYK624_154700</name>
</gene>
<keyword evidence="3" id="KW-1185">Reference proteome</keyword>
<dbReference type="OrthoDB" id="2804471at2759"/>
<dbReference type="Pfam" id="PF20151">
    <property type="entry name" value="DUF6533"/>
    <property type="match status" value="1"/>
</dbReference>
<organism evidence="2 3">
    <name type="scientific">Phanerochaete sordida</name>
    <dbReference type="NCBI Taxonomy" id="48140"/>
    <lineage>
        <taxon>Eukaryota</taxon>
        <taxon>Fungi</taxon>
        <taxon>Dikarya</taxon>
        <taxon>Basidiomycota</taxon>
        <taxon>Agaricomycotina</taxon>
        <taxon>Agaricomycetes</taxon>
        <taxon>Polyporales</taxon>
        <taxon>Phanerochaetaceae</taxon>
        <taxon>Phanerochaete</taxon>
    </lineage>
</organism>
<evidence type="ECO:0000313" key="2">
    <source>
        <dbReference type="EMBL" id="GJE99220.1"/>
    </source>
</evidence>
<reference evidence="2 3" key="1">
    <citation type="submission" date="2021-08" db="EMBL/GenBank/DDBJ databases">
        <title>Draft Genome Sequence of Phanerochaete sordida strain YK-624.</title>
        <authorList>
            <person name="Mori T."/>
            <person name="Dohra H."/>
            <person name="Suzuki T."/>
            <person name="Kawagishi H."/>
            <person name="Hirai H."/>
        </authorList>
    </citation>
    <scope>NUCLEOTIDE SEQUENCE [LARGE SCALE GENOMIC DNA]</scope>
    <source>
        <strain evidence="2 3">YK-624</strain>
    </source>
</reference>
<dbReference type="InterPro" id="IPR045340">
    <property type="entry name" value="DUF6533"/>
</dbReference>
<sequence>MSQLSAADVYARLVNDYIAHCQVALAVYEYLVTIDQEISMVWKRKITAASVLLLASRSLMVLDPIFEVIPVSSQASCQAGLFLSDITFAFNQIVVALFSALRVYAISQQVQKKKIISGLVFGLSIIPLATNIFNWSRTTIVWQPDSGGCAVMSALSEDLNNRAAADEKQRDCHGCRRRGHDMGEFVPAFSGDATLEAALFHYGRTTPRWNTVLHSPPCYQCSTVPDFQHVEQHIKLRPALPPVHALRTRTALHAQPAAAQRARR</sequence>
<evidence type="ECO:0000259" key="1">
    <source>
        <dbReference type="Pfam" id="PF20151"/>
    </source>
</evidence>
<dbReference type="AlphaFoldDB" id="A0A9P3LLB2"/>
<evidence type="ECO:0000313" key="3">
    <source>
        <dbReference type="Proteomes" id="UP000703269"/>
    </source>
</evidence>
<feature type="domain" description="DUF6533" evidence="1">
    <location>
        <begin position="23"/>
        <end position="62"/>
    </location>
</feature>
<accession>A0A9P3LLB2</accession>